<dbReference type="KEGG" id="sgn:SGRA_2645"/>
<evidence type="ECO:0000313" key="1">
    <source>
        <dbReference type="EMBL" id="AFC25373.1"/>
    </source>
</evidence>
<keyword evidence="2" id="KW-1185">Reference proteome</keyword>
<sequence length="57" mass="5981">MRLDGRPLGRFWRAHLRAQRCGGVAEGQTKAACGGCRAEQTCEPRSIAAASLLAAGP</sequence>
<dbReference type="AlphaFoldDB" id="H6L845"/>
<dbReference type="HOGENOM" id="CLU_2994136_0_0_10"/>
<evidence type="ECO:0000313" key="2">
    <source>
        <dbReference type="Proteomes" id="UP000007519"/>
    </source>
</evidence>
<protein>
    <submittedName>
        <fullName evidence="1">Uncharacterized protein</fullName>
    </submittedName>
</protein>
<dbReference type="EMBL" id="CP002831">
    <property type="protein sequence ID" value="AFC25373.1"/>
    <property type="molecule type" value="Genomic_DNA"/>
</dbReference>
<accession>H6L845</accession>
<reference evidence="1 2" key="1">
    <citation type="journal article" date="2012" name="Stand. Genomic Sci.">
        <title>Complete genome sequencing and analysis of Saprospira grandis str. Lewin, a predatory marine bacterium.</title>
        <authorList>
            <person name="Saw J.H."/>
            <person name="Yuryev A."/>
            <person name="Kanbe M."/>
            <person name="Hou S."/>
            <person name="Young A.G."/>
            <person name="Aizawa S."/>
            <person name="Alam M."/>
        </authorList>
    </citation>
    <scope>NUCLEOTIDE SEQUENCE [LARGE SCALE GENOMIC DNA]</scope>
    <source>
        <strain evidence="1 2">Lewin</strain>
    </source>
</reference>
<dbReference type="STRING" id="984262.SGRA_2645"/>
<organism evidence="1 2">
    <name type="scientific">Saprospira grandis (strain Lewin)</name>
    <dbReference type="NCBI Taxonomy" id="984262"/>
    <lineage>
        <taxon>Bacteria</taxon>
        <taxon>Pseudomonadati</taxon>
        <taxon>Bacteroidota</taxon>
        <taxon>Saprospiria</taxon>
        <taxon>Saprospirales</taxon>
        <taxon>Saprospiraceae</taxon>
        <taxon>Saprospira</taxon>
    </lineage>
</organism>
<gene>
    <name evidence="1" type="ordered locus">SGRA_2645</name>
</gene>
<name>H6L845_SAPGL</name>
<dbReference type="Proteomes" id="UP000007519">
    <property type="component" value="Chromosome"/>
</dbReference>
<proteinExistence type="predicted"/>